<feature type="transmembrane region" description="Helical" evidence="1">
    <location>
        <begin position="93"/>
        <end position="110"/>
    </location>
</feature>
<organism evidence="4">
    <name type="scientific">Angiostrongylus costaricensis</name>
    <name type="common">Nematode worm</name>
    <dbReference type="NCBI Taxonomy" id="334426"/>
    <lineage>
        <taxon>Eukaryota</taxon>
        <taxon>Metazoa</taxon>
        <taxon>Ecdysozoa</taxon>
        <taxon>Nematoda</taxon>
        <taxon>Chromadorea</taxon>
        <taxon>Rhabditida</taxon>
        <taxon>Rhabditina</taxon>
        <taxon>Rhabditomorpha</taxon>
        <taxon>Strongyloidea</taxon>
        <taxon>Metastrongylidae</taxon>
        <taxon>Angiostrongylus</taxon>
    </lineage>
</organism>
<keyword evidence="3" id="KW-1185">Reference proteome</keyword>
<dbReference type="Proteomes" id="UP000267027">
    <property type="component" value="Unassembled WGS sequence"/>
</dbReference>
<keyword evidence="1" id="KW-0812">Transmembrane</keyword>
<gene>
    <name evidence="2" type="ORF">ACOC_LOCUS2779</name>
</gene>
<reference evidence="4" key="1">
    <citation type="submission" date="2017-02" db="UniProtKB">
        <authorList>
            <consortium name="WormBaseParasite"/>
        </authorList>
    </citation>
    <scope>IDENTIFICATION</scope>
</reference>
<sequence>MRNSGENITVIGKTEATTTMTTTTATATTTVAVAATTATTTATTSKPGTMSSTDVTSPSTLVYPTVGRCTYSAMYQTSFQGTKLIRTIYVKRFLTVVVAFCIVVACHLYINPSPVGNRIVSNKEGTSKV</sequence>
<dbReference type="EMBL" id="UYYA01000631">
    <property type="protein sequence ID" value="VDM54364.1"/>
    <property type="molecule type" value="Genomic_DNA"/>
</dbReference>
<evidence type="ECO:0000313" key="3">
    <source>
        <dbReference type="Proteomes" id="UP000267027"/>
    </source>
</evidence>
<evidence type="ECO:0000313" key="4">
    <source>
        <dbReference type="WBParaSite" id="ACOC_0000277801-mRNA-1"/>
    </source>
</evidence>
<protein>
    <submittedName>
        <fullName evidence="2 4">Uncharacterized protein</fullName>
    </submittedName>
</protein>
<evidence type="ECO:0000256" key="1">
    <source>
        <dbReference type="SAM" id="Phobius"/>
    </source>
</evidence>
<proteinExistence type="predicted"/>
<dbReference type="AlphaFoldDB" id="A0A0R3PF56"/>
<keyword evidence="1" id="KW-0472">Membrane</keyword>
<keyword evidence="1" id="KW-1133">Transmembrane helix</keyword>
<name>A0A0R3PF56_ANGCS</name>
<reference evidence="2 3" key="2">
    <citation type="submission" date="2018-11" db="EMBL/GenBank/DDBJ databases">
        <authorList>
            <consortium name="Pathogen Informatics"/>
        </authorList>
    </citation>
    <scope>NUCLEOTIDE SEQUENCE [LARGE SCALE GENOMIC DNA]</scope>
    <source>
        <strain evidence="2 3">Costa Rica</strain>
    </source>
</reference>
<dbReference type="WBParaSite" id="ACOC_0000277801-mRNA-1">
    <property type="protein sequence ID" value="ACOC_0000277801-mRNA-1"/>
    <property type="gene ID" value="ACOC_0000277801"/>
</dbReference>
<dbReference type="OrthoDB" id="5816936at2759"/>
<evidence type="ECO:0000313" key="2">
    <source>
        <dbReference type="EMBL" id="VDM54364.1"/>
    </source>
</evidence>
<accession>A0A0R3PF56</accession>